<evidence type="ECO:0000313" key="2">
    <source>
        <dbReference type="EMBL" id="QFG51868.1"/>
    </source>
</evidence>
<dbReference type="Proteomes" id="UP000035709">
    <property type="component" value="Chromosome"/>
</dbReference>
<dbReference type="EMBL" id="AP014808">
    <property type="protein sequence ID" value="BAQ57898.1"/>
    <property type="molecule type" value="Genomic_DNA"/>
</dbReference>
<dbReference type="EMBL" id="CP044496">
    <property type="protein sequence ID" value="QFG51868.1"/>
    <property type="molecule type" value="Genomic_DNA"/>
</dbReference>
<gene>
    <name evidence="2" type="ORF">LA749_07715</name>
    <name evidence="1" type="ORF">LBAT_1509</name>
</gene>
<dbReference type="KEGG" id="lae:LBAT_1509"/>
<evidence type="ECO:0000313" key="1">
    <source>
        <dbReference type="EMBL" id="BAQ57898.1"/>
    </source>
</evidence>
<evidence type="ECO:0000313" key="3">
    <source>
        <dbReference type="Proteomes" id="UP000035709"/>
    </source>
</evidence>
<dbReference type="AlphaFoldDB" id="A0A0D6A507"/>
<organism evidence="1 3">
    <name type="scientific">Lactobacillus acetotolerans</name>
    <dbReference type="NCBI Taxonomy" id="1600"/>
    <lineage>
        <taxon>Bacteria</taxon>
        <taxon>Bacillati</taxon>
        <taxon>Bacillota</taxon>
        <taxon>Bacilli</taxon>
        <taxon>Lactobacillales</taxon>
        <taxon>Lactobacillaceae</taxon>
        <taxon>Lactobacillus</taxon>
    </lineage>
</organism>
<sequence length="71" mass="8277">MKKYSADVATYNSLKSFHRYTVKMDSDDQGSQNLLYYVGTINQHSYGITFTTLTNGRIKLQEIELYKNMQN</sequence>
<dbReference type="Proteomes" id="UP000325393">
    <property type="component" value="Chromosome"/>
</dbReference>
<keyword evidence="3" id="KW-1185">Reference proteome</keyword>
<reference evidence="2 4" key="2">
    <citation type="submission" date="2019-09" db="EMBL/GenBank/DDBJ databases">
        <title>Genome sequencing of Lactobacillus acetotolerans.</title>
        <authorList>
            <person name="Kim K."/>
        </authorList>
    </citation>
    <scope>NUCLEOTIDE SEQUENCE [LARGE SCALE GENOMIC DNA]</scope>
    <source>
        <strain evidence="2 4">LA749</strain>
    </source>
</reference>
<dbReference type="RefSeq" id="WP_054681740.1">
    <property type="nucleotide sequence ID" value="NZ_AP014808.1"/>
</dbReference>
<dbReference type="PATRIC" id="fig|1600.4.peg.1541"/>
<protein>
    <submittedName>
        <fullName evidence="1">Uncharacterized protein</fullName>
    </submittedName>
</protein>
<proteinExistence type="predicted"/>
<name>A0A0D6A507_9LACO</name>
<reference evidence="1 3" key="1">
    <citation type="submission" date="2015-03" db="EMBL/GenBank/DDBJ databases">
        <title>Complete genome sequence of Lactobacillus acetotolerans NBRC 13120.</title>
        <authorList>
            <person name="Toh H."/>
            <person name="Morita H."/>
            <person name="Fujita N."/>
        </authorList>
    </citation>
    <scope>NUCLEOTIDE SEQUENCE [LARGE SCALE GENOMIC DNA]</scope>
    <source>
        <strain evidence="1 3">NBRC 13120</strain>
    </source>
</reference>
<accession>A0A0D6A507</accession>
<dbReference type="GeneID" id="78212872"/>
<evidence type="ECO:0000313" key="4">
    <source>
        <dbReference type="Proteomes" id="UP000325393"/>
    </source>
</evidence>